<feature type="compositionally biased region" description="Basic and acidic residues" evidence="2">
    <location>
        <begin position="1494"/>
        <end position="1512"/>
    </location>
</feature>
<feature type="compositionally biased region" description="Low complexity" evidence="2">
    <location>
        <begin position="835"/>
        <end position="847"/>
    </location>
</feature>
<feature type="compositionally biased region" description="Basic and acidic residues" evidence="2">
    <location>
        <begin position="145"/>
        <end position="161"/>
    </location>
</feature>
<feature type="compositionally biased region" description="Low complexity" evidence="2">
    <location>
        <begin position="795"/>
        <end position="815"/>
    </location>
</feature>
<feature type="compositionally biased region" description="Low complexity" evidence="2">
    <location>
        <begin position="901"/>
        <end position="910"/>
    </location>
</feature>
<proteinExistence type="predicted"/>
<feature type="compositionally biased region" description="Acidic residues" evidence="2">
    <location>
        <begin position="733"/>
        <end position="755"/>
    </location>
</feature>
<feature type="region of interest" description="Disordered" evidence="2">
    <location>
        <begin position="1368"/>
        <end position="1648"/>
    </location>
</feature>
<feature type="compositionally biased region" description="Low complexity" evidence="2">
    <location>
        <begin position="1184"/>
        <end position="1208"/>
    </location>
</feature>
<dbReference type="Proteomes" id="UP001189429">
    <property type="component" value="Unassembled WGS sequence"/>
</dbReference>
<feature type="compositionally biased region" description="Low complexity" evidence="2">
    <location>
        <begin position="1396"/>
        <end position="1405"/>
    </location>
</feature>
<feature type="coiled-coil region" evidence="1">
    <location>
        <begin position="478"/>
        <end position="621"/>
    </location>
</feature>
<dbReference type="PROSITE" id="PS50096">
    <property type="entry name" value="IQ"/>
    <property type="match status" value="1"/>
</dbReference>
<feature type="compositionally biased region" description="Low complexity" evidence="2">
    <location>
        <begin position="1028"/>
        <end position="1080"/>
    </location>
</feature>
<keyword evidence="1" id="KW-0175">Coiled coil</keyword>
<reference evidence="3" key="1">
    <citation type="submission" date="2023-10" db="EMBL/GenBank/DDBJ databases">
        <authorList>
            <person name="Chen Y."/>
            <person name="Shah S."/>
            <person name="Dougan E. K."/>
            <person name="Thang M."/>
            <person name="Chan C."/>
        </authorList>
    </citation>
    <scope>NUCLEOTIDE SEQUENCE [LARGE SCALE GENOMIC DNA]</scope>
</reference>
<accession>A0ABN9WF64</accession>
<evidence type="ECO:0000256" key="2">
    <source>
        <dbReference type="SAM" id="MobiDB-lite"/>
    </source>
</evidence>
<feature type="compositionally biased region" description="Acidic residues" evidence="2">
    <location>
        <begin position="1604"/>
        <end position="1616"/>
    </location>
</feature>
<name>A0ABN9WF64_9DINO</name>
<feature type="compositionally biased region" description="Low complexity" evidence="2">
    <location>
        <begin position="764"/>
        <end position="783"/>
    </location>
</feature>
<feature type="compositionally biased region" description="Polar residues" evidence="2">
    <location>
        <begin position="1528"/>
        <end position="1544"/>
    </location>
</feature>
<feature type="compositionally biased region" description="Acidic residues" evidence="2">
    <location>
        <begin position="887"/>
        <end position="898"/>
    </location>
</feature>
<evidence type="ECO:0000256" key="1">
    <source>
        <dbReference type="SAM" id="Coils"/>
    </source>
</evidence>
<feature type="coiled-coil region" evidence="1">
    <location>
        <begin position="649"/>
        <end position="676"/>
    </location>
</feature>
<feature type="compositionally biased region" description="Low complexity" evidence="2">
    <location>
        <begin position="276"/>
        <end position="291"/>
    </location>
</feature>
<evidence type="ECO:0000313" key="3">
    <source>
        <dbReference type="EMBL" id="CAK0885017.1"/>
    </source>
</evidence>
<feature type="region of interest" description="Disordered" evidence="2">
    <location>
        <begin position="64"/>
        <end position="84"/>
    </location>
</feature>
<feature type="compositionally biased region" description="Low complexity" evidence="2">
    <location>
        <begin position="1368"/>
        <end position="1379"/>
    </location>
</feature>
<feature type="compositionally biased region" description="Basic and acidic residues" evidence="2">
    <location>
        <begin position="1552"/>
        <end position="1561"/>
    </location>
</feature>
<comment type="caution">
    <text evidence="3">The sequence shown here is derived from an EMBL/GenBank/DDBJ whole genome shotgun (WGS) entry which is preliminary data.</text>
</comment>
<feature type="region of interest" description="Disordered" evidence="2">
    <location>
        <begin position="1725"/>
        <end position="1745"/>
    </location>
</feature>
<feature type="compositionally biased region" description="Polar residues" evidence="2">
    <location>
        <begin position="1096"/>
        <end position="1107"/>
    </location>
</feature>
<evidence type="ECO:0000313" key="4">
    <source>
        <dbReference type="Proteomes" id="UP001189429"/>
    </source>
</evidence>
<organism evidence="3 4">
    <name type="scientific">Prorocentrum cordatum</name>
    <dbReference type="NCBI Taxonomy" id="2364126"/>
    <lineage>
        <taxon>Eukaryota</taxon>
        <taxon>Sar</taxon>
        <taxon>Alveolata</taxon>
        <taxon>Dinophyceae</taxon>
        <taxon>Prorocentrales</taxon>
        <taxon>Prorocentraceae</taxon>
        <taxon>Prorocentrum</taxon>
    </lineage>
</organism>
<feature type="compositionally biased region" description="Low complexity" evidence="2">
    <location>
        <begin position="1262"/>
        <end position="1276"/>
    </location>
</feature>
<keyword evidence="4" id="KW-1185">Reference proteome</keyword>
<feature type="region of interest" description="Disordered" evidence="2">
    <location>
        <begin position="1933"/>
        <end position="1963"/>
    </location>
</feature>
<feature type="compositionally biased region" description="Low complexity" evidence="2">
    <location>
        <begin position="1007"/>
        <end position="1021"/>
    </location>
</feature>
<feature type="region of interest" description="Disordered" evidence="2">
    <location>
        <begin position="700"/>
        <end position="1338"/>
    </location>
</feature>
<feature type="compositionally biased region" description="Acidic residues" evidence="2">
    <location>
        <begin position="296"/>
        <end position="305"/>
    </location>
</feature>
<feature type="compositionally biased region" description="Low complexity" evidence="2">
    <location>
        <begin position="1562"/>
        <end position="1580"/>
    </location>
</feature>
<sequence>MAPLRREGRLRVATTAARLHELPRGPPARRDAQCYAAQDGVSYAAGAALELCFLSHGWAAAPATHMPHRQSPAGPARAGEAPDRGRLGADGGLRTFKPPPRSVLGAVLRIQGFIRGRAARRWLGSSAVVDRRSWPRDGAAPDPEVVARGDRAGEGGRTRPARELPARLLPVAQDAWGAAGAARRRPPALRPPPPAARVSEPSPYDIPLARAVRPQGLAQDGPSGEASWRGTFDLLLVEAVLMKRRAAPTSASAAPQAEGCRREDVVAEAREVSVHEGLSGPSAEAGGAPAAGEEKEGAEEDDGGAEEGRVQGAQDEDDGGDEEEGRTQGTAEEEEEASHGAELTLMPSAAAGQWPRALEEEDREEDAPFCLSDLHVPAVAAETSPPVDRGDLSGDLEYTPEQLEERFLESLAVLDSVEAHLDLVDGLKAQRTKAAGRREALTAAAHCEQEAALQQQAAQEAYFLQAIRQLEAEHSECMRELEIGIAAAQEQVDAAHRAAEQRRESDELLRRERLRGQRDALEAERRHAERERKLLTAEAAAQELAERERLSALLQGLEEERRRQDAERGRQDLRRAELQRVAEERLQVRALRQAERFEAAEEQLERERREAAAEIAAQATAAGERLASEQAQLVGELLERLEREASERQAASAGELEEIRRELDRLRLEREQRAASPEGRRRPAAPVVVEAGSAIGDAIDVCGAGARGGSSDLAGRRSAVPATAAGGTQSESDYGDDFEEDFEEDFEDESSSSEDDAGREGSRSRPGSGPSSVSSGASSGSVADEIDVISERGRGSLPGSSSASEISEGASGLSSQRTLRASGAPSASIEDEAGDASGTRGARSASAPPESVALETSGAPSASIEDEIGDASGTRGASSASAPPGSVEEEQEEEEEEAREASSASSAESVPARREASTVDDSSEIADELAASRSGTISGSVEDDVEEPSGVSSSRSSRDLPGSISDGDVPEAVDVDAIPIPAAGVSESDESVASGPTAEEAPEVSADEALSAPSSASAGAAPGEVPQVSADEAPSAPASAVPSVASSGTASVDVPQDSSGELSSLEGAGAPARSRASDSSVADEVEPAAVGGSLSELRSSTARSGSPSHAAVEESYSQQFADATVGSASEVPSESAGAGEVDESYSEQFTDATANDEAESALLGRSRGSVGLIASIAEEEEGSAPDSGGDSSAGDLAEASAAGDAGASYSQQFAATSADEDAESLSVGRSRGSAQLITSIVEEGVDEESSTSSSAVDPGVRSASGEAAADAAEDTGGYSDESFASPQGSLSEEEPEGEVPASAGRAKPGSHSAAGGLEEEESESASSSGIVRLRAEVAGQRRLAARLRRGHERRELLAEQARLALEIEALRASEPSGQGEPPPGGSARGGSGGAAGPSPRGAVPSTQAAGPRHAADIGLGGPVPAGERPSAHAAAGSQRRPSDAADASMGSSVSGSSRGRPSRALAEAIRMERQVSRGAMEEFDDLCRSSRVWSKAESEEAEEMSRSSERGAKATSLESKAEGEAAEETSQSSQRGATATSLGSKESLAPDVRGRGEEAGRQRAAPAAVSAGEPAGSGAALQEGAADVKSTPATDGAAAKEAEGAEEDEEEQEEEGALAAEEVLVAGCAADGPTSEGLPDSSTAKEAAACAEVAASDAGTAAATVAMDALVGGVAAAGEVPAARGAEDAPVAEGALAEEAAAPDGGVEGPSAAVAAAAAEEAEGVHVQREDGHGSCAGDSEEGEGRAEAVVGAEGLVSAERADSTVGASDAVSTKGAVDAYAEGAPDTLLASSGAAADGTEVAIDVEGDEDAMCTEGVEVVEEDIGVDEGTDFAEGAERGVGTDAVERAAIIDTEGVVSAAGGGAVNAEGAEGAADPEEAESAFGAVGSPAVASAQGQVDTHSPALSRLADEVSEQLLQGMVSEVAIEARSRRRAASAHGRSEGPAGRGAEARGDEACAQSPSALRGAVADGLLDELLGELSRSLLAGPAGAELIEALAAGPGAPSPA</sequence>
<feature type="region of interest" description="Disordered" evidence="2">
    <location>
        <begin position="134"/>
        <end position="161"/>
    </location>
</feature>
<feature type="compositionally biased region" description="Low complexity" evidence="2">
    <location>
        <begin position="1444"/>
        <end position="1466"/>
    </location>
</feature>
<dbReference type="EMBL" id="CAUYUJ010018615">
    <property type="protein sequence ID" value="CAK0885017.1"/>
    <property type="molecule type" value="Genomic_DNA"/>
</dbReference>
<feature type="compositionally biased region" description="Low complexity" evidence="2">
    <location>
        <begin position="948"/>
        <end position="965"/>
    </location>
</feature>
<feature type="compositionally biased region" description="Polar residues" evidence="2">
    <location>
        <begin position="1115"/>
        <end position="1132"/>
    </location>
</feature>
<gene>
    <name evidence="3" type="ORF">PCOR1329_LOCUS66752</name>
</gene>
<feature type="compositionally biased region" description="Acidic residues" evidence="2">
    <location>
        <begin position="314"/>
        <end position="324"/>
    </location>
</feature>
<feature type="compositionally biased region" description="Low complexity" evidence="2">
    <location>
        <begin position="870"/>
        <end position="886"/>
    </location>
</feature>
<feature type="region of interest" description="Disordered" evidence="2">
    <location>
        <begin position="270"/>
        <end position="366"/>
    </location>
</feature>
<feature type="compositionally biased region" description="Low complexity" evidence="2">
    <location>
        <begin position="1617"/>
        <end position="1630"/>
    </location>
</feature>
<protein>
    <submittedName>
        <fullName evidence="3">Uncharacterized protein</fullName>
    </submittedName>
</protein>
<feature type="region of interest" description="Disordered" evidence="2">
    <location>
        <begin position="177"/>
        <end position="202"/>
    </location>
</feature>
<feature type="compositionally biased region" description="Gly residues" evidence="2">
    <location>
        <begin position="1386"/>
        <end position="1395"/>
    </location>
</feature>